<feature type="compositionally biased region" description="Polar residues" evidence="1">
    <location>
        <begin position="120"/>
        <end position="137"/>
    </location>
</feature>
<protein>
    <submittedName>
        <fullName evidence="2">Uncharacterized protein</fullName>
    </submittedName>
</protein>
<name>A0AA38RTQ3_9PEZI</name>
<evidence type="ECO:0000313" key="2">
    <source>
        <dbReference type="EMBL" id="KAJ9148343.1"/>
    </source>
</evidence>
<sequence>MTPSMLSMNVAVAPSASYPTDAVLEDLSRQMAFSARRASRGSNGQRCANPMRVVKPRSANNSPQSSILQQRRRTLMADAIIPHRNTQILERPYLPTPGAEACFDGLPTSSKKSARPLSWHPSSYMPQPQLQSHQSPTPQYPFPAYESEFFQSHQFPPTPAVYSGYTSPSVAFSPLSLPYSGYDASQYFPSGSWSVSAPQATTPSLVTTSSADSALCNFDSIEPLDYGVPTYVSATWNATTPGALSHFTAPPTPENFPLPQQSQPAISAEESIPYLPLENDDESGGEVLVGMGLYDSPEKDVDLFRSTVSQLLGSPYPKPTGKGLKLEDAWEPPAMVDDEDDDEDADGEEQEEDRA</sequence>
<feature type="compositionally biased region" description="Acidic residues" evidence="1">
    <location>
        <begin position="336"/>
        <end position="355"/>
    </location>
</feature>
<gene>
    <name evidence="2" type="ORF">NKR23_g5102</name>
</gene>
<proteinExistence type="predicted"/>
<organism evidence="2 3">
    <name type="scientific">Pleurostoma richardsiae</name>
    <dbReference type="NCBI Taxonomy" id="41990"/>
    <lineage>
        <taxon>Eukaryota</taxon>
        <taxon>Fungi</taxon>
        <taxon>Dikarya</taxon>
        <taxon>Ascomycota</taxon>
        <taxon>Pezizomycotina</taxon>
        <taxon>Sordariomycetes</taxon>
        <taxon>Sordariomycetidae</taxon>
        <taxon>Calosphaeriales</taxon>
        <taxon>Pleurostomataceae</taxon>
        <taxon>Pleurostoma</taxon>
    </lineage>
</organism>
<accession>A0AA38RTQ3</accession>
<feature type="region of interest" description="Disordered" evidence="1">
    <location>
        <begin position="106"/>
        <end position="137"/>
    </location>
</feature>
<evidence type="ECO:0000313" key="3">
    <source>
        <dbReference type="Proteomes" id="UP001174694"/>
    </source>
</evidence>
<reference evidence="2" key="1">
    <citation type="submission" date="2022-07" db="EMBL/GenBank/DDBJ databases">
        <title>Fungi with potential for degradation of polypropylene.</title>
        <authorList>
            <person name="Gostincar C."/>
        </authorList>
    </citation>
    <scope>NUCLEOTIDE SEQUENCE</scope>
    <source>
        <strain evidence="2">EXF-13308</strain>
    </source>
</reference>
<evidence type="ECO:0000256" key="1">
    <source>
        <dbReference type="SAM" id="MobiDB-lite"/>
    </source>
</evidence>
<dbReference type="Proteomes" id="UP001174694">
    <property type="component" value="Unassembled WGS sequence"/>
</dbReference>
<keyword evidence="3" id="KW-1185">Reference proteome</keyword>
<dbReference type="AlphaFoldDB" id="A0AA38RTQ3"/>
<feature type="region of interest" description="Disordered" evidence="1">
    <location>
        <begin position="311"/>
        <end position="355"/>
    </location>
</feature>
<comment type="caution">
    <text evidence="2">The sequence shown here is derived from an EMBL/GenBank/DDBJ whole genome shotgun (WGS) entry which is preliminary data.</text>
</comment>
<dbReference type="EMBL" id="JANBVO010000013">
    <property type="protein sequence ID" value="KAJ9148343.1"/>
    <property type="molecule type" value="Genomic_DNA"/>
</dbReference>